<proteinExistence type="predicted"/>
<dbReference type="InterPro" id="IPR016461">
    <property type="entry name" value="COMT-like"/>
</dbReference>
<gene>
    <name evidence="6" type="ORF">ACFQKB_45360</name>
</gene>
<dbReference type="GO" id="GO:0008168">
    <property type="term" value="F:methyltransferase activity"/>
    <property type="evidence" value="ECO:0007669"/>
    <property type="project" value="UniProtKB-KW"/>
</dbReference>
<dbReference type="Gene3D" id="1.10.10.10">
    <property type="entry name" value="Winged helix-like DNA-binding domain superfamily/Winged helix DNA-binding domain"/>
    <property type="match status" value="1"/>
</dbReference>
<sequence length="341" mass="36302">MPPDERSAAQFLAEMVRGNQLQQAVYVAARLGVADRLADGPRSAERLAADVGAHAPALYRLLRLLAGHGVFREDAGRRFALTPVSELLREGPRSVLPFALWSGGVGYQAFGGLEHSVRTGEPAFEKIFGSEFFDYLDDHPESGEVFDAMMARHTGPIARAVAEFDFSGVETVVDVGGGRGDLLTAVLRRHPRLRGVLVDRPRVLDAARRALDASGVADRCEAVSADILREVPPGDAYILKSVLHGLSDEDAAGVLAACRRAMRPDGVLLIVEFLVTSGGEPSPAKLMDLLMLVGCHGRERTEEEFADLLAASGLRLAGVSAARHGYGLLECRAAGANASGS</sequence>
<evidence type="ECO:0000313" key="6">
    <source>
        <dbReference type="EMBL" id="MFC6887061.1"/>
    </source>
</evidence>
<dbReference type="PIRSF" id="PIRSF005739">
    <property type="entry name" value="O-mtase"/>
    <property type="match status" value="1"/>
</dbReference>
<dbReference type="EMBL" id="JBHSXS010000067">
    <property type="protein sequence ID" value="MFC6887061.1"/>
    <property type="molecule type" value="Genomic_DNA"/>
</dbReference>
<keyword evidence="3" id="KW-0949">S-adenosyl-L-methionine</keyword>
<organism evidence="6 7">
    <name type="scientific">Actinomadura yumaensis</name>
    <dbReference type="NCBI Taxonomy" id="111807"/>
    <lineage>
        <taxon>Bacteria</taxon>
        <taxon>Bacillati</taxon>
        <taxon>Actinomycetota</taxon>
        <taxon>Actinomycetes</taxon>
        <taxon>Streptosporangiales</taxon>
        <taxon>Thermomonosporaceae</taxon>
        <taxon>Actinomadura</taxon>
    </lineage>
</organism>
<accession>A0ABW2D2D8</accession>
<dbReference type="Proteomes" id="UP001596380">
    <property type="component" value="Unassembled WGS sequence"/>
</dbReference>
<keyword evidence="1 6" id="KW-0489">Methyltransferase</keyword>
<dbReference type="PANTHER" id="PTHR43712">
    <property type="entry name" value="PUTATIVE (AFU_ORTHOLOGUE AFUA_4G14580)-RELATED"/>
    <property type="match status" value="1"/>
</dbReference>
<keyword evidence="7" id="KW-1185">Reference proteome</keyword>
<dbReference type="InterPro" id="IPR036390">
    <property type="entry name" value="WH_DNA-bd_sf"/>
</dbReference>
<evidence type="ECO:0000259" key="5">
    <source>
        <dbReference type="Pfam" id="PF08100"/>
    </source>
</evidence>
<dbReference type="SUPFAM" id="SSF53335">
    <property type="entry name" value="S-adenosyl-L-methionine-dependent methyltransferases"/>
    <property type="match status" value="1"/>
</dbReference>
<evidence type="ECO:0000259" key="4">
    <source>
        <dbReference type="Pfam" id="PF00891"/>
    </source>
</evidence>
<dbReference type="Pfam" id="PF08100">
    <property type="entry name" value="Dimerisation"/>
    <property type="match status" value="1"/>
</dbReference>
<dbReference type="Gene3D" id="1.10.287.1350">
    <property type="match status" value="1"/>
</dbReference>
<dbReference type="InterPro" id="IPR012967">
    <property type="entry name" value="COMT_dimerisation"/>
</dbReference>
<name>A0ABW2D2D8_9ACTN</name>
<evidence type="ECO:0000256" key="1">
    <source>
        <dbReference type="ARBA" id="ARBA00022603"/>
    </source>
</evidence>
<evidence type="ECO:0000256" key="2">
    <source>
        <dbReference type="ARBA" id="ARBA00022679"/>
    </source>
</evidence>
<dbReference type="PANTHER" id="PTHR43712:SF2">
    <property type="entry name" value="O-METHYLTRANSFERASE CICE"/>
    <property type="match status" value="1"/>
</dbReference>
<dbReference type="Pfam" id="PF00891">
    <property type="entry name" value="Methyltransf_2"/>
    <property type="match status" value="1"/>
</dbReference>
<dbReference type="PROSITE" id="PS51683">
    <property type="entry name" value="SAM_OMT_II"/>
    <property type="match status" value="1"/>
</dbReference>
<dbReference type="CDD" id="cd02440">
    <property type="entry name" value="AdoMet_MTases"/>
    <property type="match status" value="1"/>
</dbReference>
<keyword evidence="2" id="KW-0808">Transferase</keyword>
<dbReference type="RefSeq" id="WP_160822733.1">
    <property type="nucleotide sequence ID" value="NZ_JBHSXS010000067.1"/>
</dbReference>
<feature type="domain" description="O-methyltransferase C-terminal" evidence="4">
    <location>
        <begin position="112"/>
        <end position="314"/>
    </location>
</feature>
<reference evidence="7" key="1">
    <citation type="journal article" date="2019" name="Int. J. Syst. Evol. Microbiol.">
        <title>The Global Catalogue of Microorganisms (GCM) 10K type strain sequencing project: providing services to taxonomists for standard genome sequencing and annotation.</title>
        <authorList>
            <consortium name="The Broad Institute Genomics Platform"/>
            <consortium name="The Broad Institute Genome Sequencing Center for Infectious Disease"/>
            <person name="Wu L."/>
            <person name="Ma J."/>
        </authorList>
    </citation>
    <scope>NUCLEOTIDE SEQUENCE [LARGE SCALE GENOMIC DNA]</scope>
    <source>
        <strain evidence="7">JCM 3369</strain>
    </source>
</reference>
<feature type="domain" description="O-methyltransferase dimerisation" evidence="5">
    <location>
        <begin position="21"/>
        <end position="88"/>
    </location>
</feature>
<dbReference type="InterPro" id="IPR001077">
    <property type="entry name" value="COMT_C"/>
</dbReference>
<dbReference type="InterPro" id="IPR029063">
    <property type="entry name" value="SAM-dependent_MTases_sf"/>
</dbReference>
<dbReference type="InterPro" id="IPR036388">
    <property type="entry name" value="WH-like_DNA-bd_sf"/>
</dbReference>
<comment type="caution">
    <text evidence="6">The sequence shown here is derived from an EMBL/GenBank/DDBJ whole genome shotgun (WGS) entry which is preliminary data.</text>
</comment>
<dbReference type="Gene3D" id="3.40.50.150">
    <property type="entry name" value="Vaccinia Virus protein VP39"/>
    <property type="match status" value="1"/>
</dbReference>
<protein>
    <submittedName>
        <fullName evidence="6">Methyltransferase</fullName>
    </submittedName>
</protein>
<evidence type="ECO:0000256" key="3">
    <source>
        <dbReference type="ARBA" id="ARBA00022691"/>
    </source>
</evidence>
<evidence type="ECO:0000313" key="7">
    <source>
        <dbReference type="Proteomes" id="UP001596380"/>
    </source>
</evidence>
<dbReference type="SUPFAM" id="SSF46785">
    <property type="entry name" value="Winged helix' DNA-binding domain"/>
    <property type="match status" value="1"/>
</dbReference>
<dbReference type="GO" id="GO:0032259">
    <property type="term" value="P:methylation"/>
    <property type="evidence" value="ECO:0007669"/>
    <property type="project" value="UniProtKB-KW"/>
</dbReference>